<name>A0A9W6HRE4_9MICO</name>
<comment type="pathway">
    <text evidence="1">Lipid metabolism; butanoate metabolism.</text>
</comment>
<keyword evidence="9" id="KW-1185">Reference proteome</keyword>
<dbReference type="InterPro" id="IPR008927">
    <property type="entry name" value="6-PGluconate_DH-like_C_sf"/>
</dbReference>
<dbReference type="PROSITE" id="PS00067">
    <property type="entry name" value="3HCDH"/>
    <property type="match status" value="1"/>
</dbReference>
<dbReference type="Gene3D" id="3.40.50.720">
    <property type="entry name" value="NAD(P)-binding Rossmann-like Domain"/>
    <property type="match status" value="1"/>
</dbReference>
<feature type="binding site" evidence="5">
    <location>
        <position position="94"/>
    </location>
    <ligand>
        <name>NAD(+)</name>
        <dbReference type="ChEBI" id="CHEBI:57540"/>
    </ligand>
</feature>
<evidence type="ECO:0000256" key="1">
    <source>
        <dbReference type="ARBA" id="ARBA00005086"/>
    </source>
</evidence>
<dbReference type="InterPro" id="IPR006176">
    <property type="entry name" value="3-OHacyl-CoA_DH_NAD-bd"/>
</dbReference>
<dbReference type="SUPFAM" id="SSF48179">
    <property type="entry name" value="6-phosphogluconate dehydrogenase C-terminal domain-like"/>
    <property type="match status" value="1"/>
</dbReference>
<comment type="caution">
    <text evidence="8">The sequence shown here is derived from an EMBL/GenBank/DDBJ whole genome shotgun (WGS) entry which is preliminary data.</text>
</comment>
<evidence type="ECO:0000256" key="5">
    <source>
        <dbReference type="PIRSR" id="PIRSR000105-2"/>
    </source>
</evidence>
<sequence length="317" mass="34041">MSEITRVAIVGAGYMGGGIAQVLAQSGVACVLLDAVAGRAQTRRDEVLAEADSHLARGFITAVERETLTANLSASEDLPGTVGSADLIMEVVFEEISLKHEVLRTIEKHARPDAIIGSNTSAIPIGELAEALEKPERFAGIHWFNPAPLLPGVEVIAHATTDRSLLSGIVTMLENAGKEPAIVADTPGFVCNRLQFALYKEAVQMVQDGAATPEEIDTVVRASFGFRLALYGPFAVGDMAGLDVYANSYVSLERAFGERFTVPAMLKERVDSGDLGIKTGGGFLGLEADEARRMIEARDNAYAQLLKLRRQLREESR</sequence>
<feature type="binding site" evidence="5">
    <location>
        <position position="278"/>
    </location>
    <ligand>
        <name>NAD(+)</name>
        <dbReference type="ChEBI" id="CHEBI:57540"/>
    </ligand>
</feature>
<keyword evidence="5" id="KW-0520">NAD</keyword>
<dbReference type="SUPFAM" id="SSF51735">
    <property type="entry name" value="NAD(P)-binding Rossmann-fold domains"/>
    <property type="match status" value="1"/>
</dbReference>
<reference evidence="8" key="1">
    <citation type="journal article" date="2014" name="Int. J. Syst. Evol. Microbiol.">
        <title>Complete genome sequence of Corynebacterium casei LMG S-19264T (=DSM 44701T), isolated from a smear-ripened cheese.</title>
        <authorList>
            <consortium name="US DOE Joint Genome Institute (JGI-PGF)"/>
            <person name="Walter F."/>
            <person name="Albersmeier A."/>
            <person name="Kalinowski J."/>
            <person name="Ruckert C."/>
        </authorList>
    </citation>
    <scope>NUCLEOTIDE SEQUENCE</scope>
    <source>
        <strain evidence="8">VKM Ac-1958</strain>
    </source>
</reference>
<feature type="binding site" evidence="5">
    <location>
        <position position="121"/>
    </location>
    <ligand>
        <name>NAD(+)</name>
        <dbReference type="ChEBI" id="CHEBI:57540"/>
    </ligand>
</feature>
<feature type="binding site" evidence="5">
    <location>
        <begin position="11"/>
        <end position="16"/>
    </location>
    <ligand>
        <name>NAD(+)</name>
        <dbReference type="ChEBI" id="CHEBI:57540"/>
    </ligand>
</feature>
<feature type="binding site" evidence="5">
    <location>
        <position position="145"/>
    </location>
    <ligand>
        <name>NAD(+)</name>
        <dbReference type="ChEBI" id="CHEBI:57540"/>
    </ligand>
</feature>
<keyword evidence="3" id="KW-0560">Oxidoreductase</keyword>
<reference evidence="8" key="2">
    <citation type="submission" date="2023-01" db="EMBL/GenBank/DDBJ databases">
        <authorList>
            <person name="Sun Q."/>
            <person name="Evtushenko L."/>
        </authorList>
    </citation>
    <scope>NUCLEOTIDE SEQUENCE</scope>
    <source>
        <strain evidence="8">VKM Ac-1958</strain>
    </source>
</reference>
<feature type="domain" description="3-hydroxyacyl-CoA dehydrogenase C-terminal" evidence="6">
    <location>
        <begin position="188"/>
        <end position="284"/>
    </location>
</feature>
<feature type="domain" description="3-hydroxyacyl-CoA dehydrogenase NAD binding" evidence="7">
    <location>
        <begin position="7"/>
        <end position="185"/>
    </location>
</feature>
<evidence type="ECO:0000256" key="4">
    <source>
        <dbReference type="PIRSR" id="PIRSR000105-1"/>
    </source>
</evidence>
<dbReference type="PIRSF" id="PIRSF000105">
    <property type="entry name" value="HCDH"/>
    <property type="match status" value="1"/>
</dbReference>
<dbReference type="InterPro" id="IPR036291">
    <property type="entry name" value="NAD(P)-bd_dom_sf"/>
</dbReference>
<dbReference type="Pfam" id="PF02737">
    <property type="entry name" value="3HCDH_N"/>
    <property type="match status" value="1"/>
</dbReference>
<dbReference type="EMBL" id="BSET01000001">
    <property type="protein sequence ID" value="GLK00751.1"/>
    <property type="molecule type" value="Genomic_DNA"/>
</dbReference>
<evidence type="ECO:0000259" key="7">
    <source>
        <dbReference type="Pfam" id="PF02737"/>
    </source>
</evidence>
<dbReference type="PROSITE" id="PS51257">
    <property type="entry name" value="PROKAR_LIPOPROTEIN"/>
    <property type="match status" value="1"/>
</dbReference>
<dbReference type="GO" id="GO:0070403">
    <property type="term" value="F:NAD+ binding"/>
    <property type="evidence" value="ECO:0007669"/>
    <property type="project" value="InterPro"/>
</dbReference>
<dbReference type="AlphaFoldDB" id="A0A9W6HRE4"/>
<feature type="binding site" evidence="5">
    <location>
        <position position="34"/>
    </location>
    <ligand>
        <name>NAD(+)</name>
        <dbReference type="ChEBI" id="CHEBI:57540"/>
    </ligand>
</feature>
<dbReference type="InterPro" id="IPR022694">
    <property type="entry name" value="3-OHacyl-CoA_DH"/>
</dbReference>
<dbReference type="InterPro" id="IPR006108">
    <property type="entry name" value="3HC_DH_C"/>
</dbReference>
<evidence type="ECO:0000259" key="6">
    <source>
        <dbReference type="Pfam" id="PF00725"/>
    </source>
</evidence>
<dbReference type="Gene3D" id="1.10.1040.10">
    <property type="entry name" value="N-(1-d-carboxylethyl)-l-norvaline Dehydrogenase, domain 2"/>
    <property type="match status" value="1"/>
</dbReference>
<proteinExistence type="inferred from homology"/>
<protein>
    <submittedName>
        <fullName evidence="8">3-hydroxyacyl-CoA dehydrogenase</fullName>
    </submittedName>
</protein>
<organism evidence="8 9">
    <name type="scientific">Microbacterium keratanolyticum</name>
    <dbReference type="NCBI Taxonomy" id="67574"/>
    <lineage>
        <taxon>Bacteria</taxon>
        <taxon>Bacillati</taxon>
        <taxon>Actinomycetota</taxon>
        <taxon>Actinomycetes</taxon>
        <taxon>Micrococcales</taxon>
        <taxon>Microbacteriaceae</taxon>
        <taxon>Microbacterium</taxon>
    </lineage>
</organism>
<evidence type="ECO:0000256" key="3">
    <source>
        <dbReference type="ARBA" id="ARBA00023002"/>
    </source>
</evidence>
<dbReference type="Pfam" id="PF00725">
    <property type="entry name" value="3HCDH"/>
    <property type="match status" value="1"/>
</dbReference>
<dbReference type="GO" id="GO:0006631">
    <property type="term" value="P:fatty acid metabolic process"/>
    <property type="evidence" value="ECO:0007669"/>
    <property type="project" value="InterPro"/>
</dbReference>
<dbReference type="InterPro" id="IPR013328">
    <property type="entry name" value="6PGD_dom2"/>
</dbReference>
<dbReference type="PANTHER" id="PTHR48075:SF5">
    <property type="entry name" value="3-HYDROXYBUTYRYL-COA DEHYDROGENASE"/>
    <property type="match status" value="1"/>
</dbReference>
<feature type="site" description="Important for catalytic activity" evidence="4">
    <location>
        <position position="142"/>
    </location>
</feature>
<gene>
    <name evidence="8" type="ORF">GCM10017596_04660</name>
</gene>
<evidence type="ECO:0000313" key="8">
    <source>
        <dbReference type="EMBL" id="GLK00751.1"/>
    </source>
</evidence>
<feature type="binding site" evidence="5">
    <location>
        <position position="99"/>
    </location>
    <ligand>
        <name>NAD(+)</name>
        <dbReference type="ChEBI" id="CHEBI:57540"/>
    </ligand>
</feature>
<evidence type="ECO:0000256" key="2">
    <source>
        <dbReference type="ARBA" id="ARBA00009463"/>
    </source>
</evidence>
<comment type="similarity">
    <text evidence="2">Belongs to the 3-hydroxyacyl-CoA dehydrogenase family.</text>
</comment>
<dbReference type="FunFam" id="3.40.50.720:FF:000009">
    <property type="entry name" value="Fatty oxidation complex, alpha subunit"/>
    <property type="match status" value="1"/>
</dbReference>
<dbReference type="RefSeq" id="WP_204938445.1">
    <property type="nucleotide sequence ID" value="NZ_BAAAUM010000001.1"/>
</dbReference>
<dbReference type="GO" id="GO:0016616">
    <property type="term" value="F:oxidoreductase activity, acting on the CH-OH group of donors, NAD or NADP as acceptor"/>
    <property type="evidence" value="ECO:0007669"/>
    <property type="project" value="InterPro"/>
</dbReference>
<evidence type="ECO:0000313" key="9">
    <source>
        <dbReference type="Proteomes" id="UP001142325"/>
    </source>
</evidence>
<accession>A0A9W6HRE4</accession>
<dbReference type="Proteomes" id="UP001142325">
    <property type="component" value="Unassembled WGS sequence"/>
</dbReference>
<dbReference type="PANTHER" id="PTHR48075">
    <property type="entry name" value="3-HYDROXYACYL-COA DEHYDROGENASE FAMILY PROTEIN"/>
    <property type="match status" value="1"/>
</dbReference>
<dbReference type="InterPro" id="IPR006180">
    <property type="entry name" value="3-OHacyl-CoA_DH_CS"/>
</dbReference>